<evidence type="ECO:0000313" key="2">
    <source>
        <dbReference type="EMBL" id="KAK3915663.1"/>
    </source>
</evidence>
<organism evidence="2 3">
    <name type="scientific">Frankliniella fusca</name>
    <dbReference type="NCBI Taxonomy" id="407009"/>
    <lineage>
        <taxon>Eukaryota</taxon>
        <taxon>Metazoa</taxon>
        <taxon>Ecdysozoa</taxon>
        <taxon>Arthropoda</taxon>
        <taxon>Hexapoda</taxon>
        <taxon>Insecta</taxon>
        <taxon>Pterygota</taxon>
        <taxon>Neoptera</taxon>
        <taxon>Paraneoptera</taxon>
        <taxon>Thysanoptera</taxon>
        <taxon>Terebrantia</taxon>
        <taxon>Thripoidea</taxon>
        <taxon>Thripidae</taxon>
        <taxon>Frankliniella</taxon>
    </lineage>
</organism>
<evidence type="ECO:0000313" key="3">
    <source>
        <dbReference type="Proteomes" id="UP001219518"/>
    </source>
</evidence>
<comment type="caution">
    <text evidence="2">The sequence shown here is derived from an EMBL/GenBank/DDBJ whole genome shotgun (WGS) entry which is preliminary data.</text>
</comment>
<proteinExistence type="predicted"/>
<feature type="compositionally biased region" description="Low complexity" evidence="1">
    <location>
        <begin position="228"/>
        <end position="244"/>
    </location>
</feature>
<name>A0AAE1LDI2_9NEOP</name>
<dbReference type="PANTHER" id="PTHR31025">
    <property type="entry name" value="SI:CH211-196P9.1-RELATED"/>
    <property type="match status" value="1"/>
</dbReference>
<evidence type="ECO:0000256" key="1">
    <source>
        <dbReference type="SAM" id="MobiDB-lite"/>
    </source>
</evidence>
<feature type="compositionally biased region" description="Polar residues" evidence="1">
    <location>
        <begin position="109"/>
        <end position="126"/>
    </location>
</feature>
<reference evidence="2" key="2">
    <citation type="journal article" date="2023" name="BMC Genomics">
        <title>Pest status, molecular evolution, and epigenetic factors derived from the genome assembly of Frankliniella fusca, a thysanopteran phytovirus vector.</title>
        <authorList>
            <person name="Catto M.A."/>
            <person name="Labadie P.E."/>
            <person name="Jacobson A.L."/>
            <person name="Kennedy G.G."/>
            <person name="Srinivasan R."/>
            <person name="Hunt B.G."/>
        </authorList>
    </citation>
    <scope>NUCLEOTIDE SEQUENCE</scope>
    <source>
        <strain evidence="2">PL_HMW_Pooled</strain>
    </source>
</reference>
<gene>
    <name evidence="2" type="ORF">KUF71_024806</name>
</gene>
<dbReference type="PANTHER" id="PTHR31025:SF9">
    <property type="entry name" value="SI:DKEY-286J15.1"/>
    <property type="match status" value="1"/>
</dbReference>
<keyword evidence="3" id="KW-1185">Reference proteome</keyword>
<sequence length="672" mass="76116">MESLSVDCLAKCLEGHLSFKLIDTLRGNDINGVRFMSLTAPVLKAFDFNLADILDILGLIAEINAGSKDITASISNLNSSTSKTCVRSSSLTQVDTESMQTQRCEKNLNHSSNAANSEFDSNGSSSEECDPDMIAADAILRSFIKASHLEKLSDYELLNSQKACLNWKRLKDAGLPHASKPNLAFPNSAFIPVDKENSPPKKKSKPQESKRKSRRQLIKVSESDQNRGNLSSSGGASSSTGKRSQLIKPTKDKTDDVSDDEDANNSIQEAISPDNMYKLPDMDHFLTSEELSKIQPELPSFDVEDILLNNDYGKEYVPYLKDGFLVIDKVRKRLFRILVRHLCFKYVDHPTKVTTPMREGLAKSLLVKFPQYQKVVVVPHQSAWSHIVAHFKNIFKRILDKLPLAERPRKGKVEKKKKTTTPRCEIDVETLRCLNNSDANREEIIDGMKKTFHLRTADRKNGASITELIEKYPHLKHYYGEVLTLEFNLMHPKALDMVRVFTPLIQKVLDKIPSVKDIKPKCGLDEMKVFIHLCSKLPHCIDQDANPRPVEEEIIETLQAGKNQIEEFIDTKRSRSRSGVQPYLIAIQGNCSKTIMKYFLVLDSHPMELGNIPFLRAADWLFKAYNVFNVHYPLSWRNFFRFLQTCLYGVYLGTEDDVIPTGQNLYAKLLSL</sequence>
<reference evidence="2" key="1">
    <citation type="submission" date="2021-07" db="EMBL/GenBank/DDBJ databases">
        <authorList>
            <person name="Catto M.A."/>
            <person name="Jacobson A."/>
            <person name="Kennedy G."/>
            <person name="Labadie P."/>
            <person name="Hunt B.G."/>
            <person name="Srinivasan R."/>
        </authorList>
    </citation>
    <scope>NUCLEOTIDE SEQUENCE</scope>
    <source>
        <strain evidence="2">PL_HMW_Pooled</strain>
        <tissue evidence="2">Head</tissue>
    </source>
</reference>
<feature type="region of interest" description="Disordered" evidence="1">
    <location>
        <begin position="181"/>
        <end position="273"/>
    </location>
</feature>
<protein>
    <submittedName>
        <fullName evidence="2">Pentatricopeptide repeat-containing protein</fullName>
    </submittedName>
</protein>
<dbReference type="Proteomes" id="UP001219518">
    <property type="component" value="Unassembled WGS sequence"/>
</dbReference>
<accession>A0AAE1LDI2</accession>
<dbReference type="EMBL" id="JAHWGI010000446">
    <property type="protein sequence ID" value="KAK3915663.1"/>
    <property type="molecule type" value="Genomic_DNA"/>
</dbReference>
<dbReference type="AlphaFoldDB" id="A0AAE1LDI2"/>
<feature type="compositionally biased region" description="Basic and acidic residues" evidence="1">
    <location>
        <begin position="193"/>
        <end position="210"/>
    </location>
</feature>
<feature type="region of interest" description="Disordered" evidence="1">
    <location>
        <begin position="108"/>
        <end position="130"/>
    </location>
</feature>